<dbReference type="Pfam" id="PF01547">
    <property type="entry name" value="SBP_bac_1"/>
    <property type="match status" value="1"/>
</dbReference>
<evidence type="ECO:0000313" key="8">
    <source>
        <dbReference type="EMBL" id="MBO7743429.1"/>
    </source>
</evidence>
<evidence type="ECO:0000256" key="4">
    <source>
        <dbReference type="ARBA" id="ARBA00023139"/>
    </source>
</evidence>
<dbReference type="InterPro" id="IPR050490">
    <property type="entry name" value="Bact_solute-bd_prot1"/>
</dbReference>
<dbReference type="Proteomes" id="UP000670947">
    <property type="component" value="Unassembled WGS sequence"/>
</dbReference>
<accession>A0ABS3W561</accession>
<keyword evidence="5" id="KW-0449">Lipoprotein</keyword>
<feature type="region of interest" description="Disordered" evidence="6">
    <location>
        <begin position="29"/>
        <end position="74"/>
    </location>
</feature>
<sequence>MKGKGLFIALGLIGLTLSACAGNHAGGGTPSTTGQGAGNNAGGGDVKEGSGQVPAKAANDGNGGQKEGGEPTGPVKLVFATVNPSAQLKASVKKYESLHPNTTIELTYTQTEFKDIDSQEANIEKYVTTTNAAMLAGKGPDLLELDLLPTDKYANRHLLVDLNDMMKQDASFDKADYFANVLDNSEIGGGLYAMPLSFYLDGLIGDADAIQKSGAQIDDKNWTWDDFSEIAKQLAQKDGNKTVLLSSMAYMLDEMFSENYPLYVDEASRQAKFDSPAFTGMLQRIKTMFDEGIAKQADRGVGKGSIPTYFQEVPIQSLSDYLFMMDYYDGHAKLYTKPHAPELGAGGYFQANQTVGINAGSPFKAEAWRFIAFLAAEEAATVPADNTASSYSISDISFAGFPISRVAYDKQVEQFRKAGTLTTVPNGPADGMTVKADGALLDQLDDYLTGAVHAIGKQSRVGEIVSEEGESFFKGQKSAEDVAKLIQNKVNLYLNE</sequence>
<keyword evidence="4" id="KW-0564">Palmitate</keyword>
<gene>
    <name evidence="8" type="ORF">I8J29_04435</name>
</gene>
<evidence type="ECO:0000256" key="7">
    <source>
        <dbReference type="SAM" id="SignalP"/>
    </source>
</evidence>
<dbReference type="SUPFAM" id="SSF53850">
    <property type="entry name" value="Periplasmic binding protein-like II"/>
    <property type="match status" value="1"/>
</dbReference>
<dbReference type="PANTHER" id="PTHR43649">
    <property type="entry name" value="ARABINOSE-BINDING PROTEIN-RELATED"/>
    <property type="match status" value="1"/>
</dbReference>
<feature type="chain" id="PRO_5045797632" evidence="7">
    <location>
        <begin position="22"/>
        <end position="496"/>
    </location>
</feature>
<feature type="compositionally biased region" description="Gly residues" evidence="6">
    <location>
        <begin position="29"/>
        <end position="44"/>
    </location>
</feature>
<feature type="signal peptide" evidence="7">
    <location>
        <begin position="1"/>
        <end position="21"/>
    </location>
</feature>
<keyword evidence="2 7" id="KW-0732">Signal</keyword>
<dbReference type="PANTHER" id="PTHR43649:SF33">
    <property type="entry name" value="POLYGALACTURONAN_RHAMNOGALACTURONAN-BINDING PROTEIN YTCQ"/>
    <property type="match status" value="1"/>
</dbReference>
<dbReference type="EMBL" id="JAGGDJ010000002">
    <property type="protein sequence ID" value="MBO7743429.1"/>
    <property type="molecule type" value="Genomic_DNA"/>
</dbReference>
<protein>
    <submittedName>
        <fullName evidence="8">Extracellular solute-binding protein</fullName>
    </submittedName>
</protein>
<evidence type="ECO:0000256" key="3">
    <source>
        <dbReference type="ARBA" id="ARBA00023136"/>
    </source>
</evidence>
<dbReference type="InterPro" id="IPR006059">
    <property type="entry name" value="SBP"/>
</dbReference>
<dbReference type="PROSITE" id="PS51257">
    <property type="entry name" value="PROKAR_LIPOPROTEIN"/>
    <property type="match status" value="1"/>
</dbReference>
<keyword evidence="1" id="KW-1003">Cell membrane</keyword>
<organism evidence="8 9">
    <name type="scientific">Paenibacillus artemisiicola</name>
    <dbReference type="NCBI Taxonomy" id="1172618"/>
    <lineage>
        <taxon>Bacteria</taxon>
        <taxon>Bacillati</taxon>
        <taxon>Bacillota</taxon>
        <taxon>Bacilli</taxon>
        <taxon>Bacillales</taxon>
        <taxon>Paenibacillaceae</taxon>
        <taxon>Paenibacillus</taxon>
    </lineage>
</organism>
<reference evidence="8 9" key="1">
    <citation type="submission" date="2021-03" db="EMBL/GenBank/DDBJ databases">
        <title>Paenibacillus artemisicola MWE-103 whole genome sequence.</title>
        <authorList>
            <person name="Ham Y.J."/>
        </authorList>
    </citation>
    <scope>NUCLEOTIDE SEQUENCE [LARGE SCALE GENOMIC DNA]</scope>
    <source>
        <strain evidence="8 9">MWE-103</strain>
    </source>
</reference>
<evidence type="ECO:0000256" key="1">
    <source>
        <dbReference type="ARBA" id="ARBA00022475"/>
    </source>
</evidence>
<evidence type="ECO:0000256" key="6">
    <source>
        <dbReference type="SAM" id="MobiDB-lite"/>
    </source>
</evidence>
<dbReference type="RefSeq" id="WP_208846461.1">
    <property type="nucleotide sequence ID" value="NZ_JAGGDJ010000002.1"/>
</dbReference>
<name>A0ABS3W561_9BACL</name>
<comment type="caution">
    <text evidence="8">The sequence shown here is derived from an EMBL/GenBank/DDBJ whole genome shotgun (WGS) entry which is preliminary data.</text>
</comment>
<evidence type="ECO:0000256" key="2">
    <source>
        <dbReference type="ARBA" id="ARBA00022729"/>
    </source>
</evidence>
<keyword evidence="9" id="KW-1185">Reference proteome</keyword>
<evidence type="ECO:0000313" key="9">
    <source>
        <dbReference type="Proteomes" id="UP000670947"/>
    </source>
</evidence>
<proteinExistence type="predicted"/>
<keyword evidence="3" id="KW-0472">Membrane</keyword>
<evidence type="ECO:0000256" key="5">
    <source>
        <dbReference type="ARBA" id="ARBA00023288"/>
    </source>
</evidence>
<dbReference type="Gene3D" id="3.40.190.10">
    <property type="entry name" value="Periplasmic binding protein-like II"/>
    <property type="match status" value="1"/>
</dbReference>